<evidence type="ECO:0000313" key="3">
    <source>
        <dbReference type="EMBL" id="KDR41639.1"/>
    </source>
</evidence>
<keyword evidence="1" id="KW-0812">Transmembrane</keyword>
<dbReference type="RefSeq" id="WP_035931041.1">
    <property type="nucleotide sequence ID" value="NZ_CADFFX010000016.1"/>
</dbReference>
<comment type="caution">
    <text evidence="3">The sequence shown here is derived from an EMBL/GenBank/DDBJ whole genome shotgun (WGS) entry which is preliminary data.</text>
</comment>
<dbReference type="STRING" id="60547.GCA_000751215_02708"/>
<dbReference type="InterPro" id="IPR000326">
    <property type="entry name" value="PAP2/HPO"/>
</dbReference>
<sequence length="193" mass="20624">MTDTRWLSNLGDAGLLVPLALACALWLRAIDRQLALRWLLSLSIGMALVGASKILYAGCGVEISSVQFRVISGHTMLAAAVWTVAFALLAGCANARWHRAGATLGLLLGAAIGLSRIAEDAHTPIEVLAGWLLGGGVAMLFLNRFTREPRRMPQAILAGLGLLAVSSIAYGHHAPFQRMIVHYSPWLCRGFGL</sequence>
<dbReference type="Pfam" id="PF01569">
    <property type="entry name" value="PAP2"/>
    <property type="match status" value="1"/>
</dbReference>
<feature type="transmembrane region" description="Helical" evidence="1">
    <location>
        <begin position="6"/>
        <end position="27"/>
    </location>
</feature>
<protein>
    <submittedName>
        <fullName evidence="3">Phosphoesterase</fullName>
    </submittedName>
</protein>
<dbReference type="Proteomes" id="UP000027466">
    <property type="component" value="Unassembled WGS sequence"/>
</dbReference>
<feature type="transmembrane region" description="Helical" evidence="1">
    <location>
        <begin position="76"/>
        <end position="93"/>
    </location>
</feature>
<evidence type="ECO:0000259" key="2">
    <source>
        <dbReference type="Pfam" id="PF01569"/>
    </source>
</evidence>
<keyword evidence="1" id="KW-1133">Transmembrane helix</keyword>
<organism evidence="3 4">
    <name type="scientific">Caballeronia glathei</name>
    <dbReference type="NCBI Taxonomy" id="60547"/>
    <lineage>
        <taxon>Bacteria</taxon>
        <taxon>Pseudomonadati</taxon>
        <taxon>Pseudomonadota</taxon>
        <taxon>Betaproteobacteria</taxon>
        <taxon>Burkholderiales</taxon>
        <taxon>Burkholderiaceae</taxon>
        <taxon>Caballeronia</taxon>
    </lineage>
</organism>
<dbReference type="EMBL" id="JFHC01000025">
    <property type="protein sequence ID" value="KDR41639.1"/>
    <property type="molecule type" value="Genomic_DNA"/>
</dbReference>
<accession>A0A069PP76</accession>
<dbReference type="SUPFAM" id="SSF48317">
    <property type="entry name" value="Acid phosphatase/Vanadium-dependent haloperoxidase"/>
    <property type="match status" value="1"/>
</dbReference>
<feature type="transmembrane region" description="Helical" evidence="1">
    <location>
        <begin position="124"/>
        <end position="143"/>
    </location>
</feature>
<feature type="domain" description="Phosphatidic acid phosphatase type 2/haloperoxidase" evidence="2">
    <location>
        <begin position="68"/>
        <end position="145"/>
    </location>
</feature>
<evidence type="ECO:0000313" key="4">
    <source>
        <dbReference type="Proteomes" id="UP000027466"/>
    </source>
</evidence>
<feature type="transmembrane region" description="Helical" evidence="1">
    <location>
        <begin position="100"/>
        <end position="118"/>
    </location>
</feature>
<dbReference type="CDD" id="cd01610">
    <property type="entry name" value="PAP2_like"/>
    <property type="match status" value="1"/>
</dbReference>
<keyword evidence="1" id="KW-0472">Membrane</keyword>
<dbReference type="AlphaFoldDB" id="A0A069PP76"/>
<reference evidence="3 4" key="1">
    <citation type="submission" date="2014-03" db="EMBL/GenBank/DDBJ databases">
        <title>Draft Genome Sequences of Four Burkholderia Strains.</title>
        <authorList>
            <person name="Liu X.Y."/>
            <person name="Li C.X."/>
            <person name="Xu J.H."/>
        </authorList>
    </citation>
    <scope>NUCLEOTIDE SEQUENCE [LARGE SCALE GENOMIC DNA]</scope>
    <source>
        <strain evidence="3 4">DSM 50014</strain>
    </source>
</reference>
<keyword evidence="4" id="KW-1185">Reference proteome</keyword>
<dbReference type="InterPro" id="IPR036938">
    <property type="entry name" value="PAP2/HPO_sf"/>
</dbReference>
<proteinExistence type="predicted"/>
<gene>
    <name evidence="3" type="ORF">BG61_16140</name>
</gene>
<dbReference type="PROSITE" id="PS51257">
    <property type="entry name" value="PROKAR_LIPOPROTEIN"/>
    <property type="match status" value="1"/>
</dbReference>
<name>A0A069PP76_9BURK</name>
<feature type="transmembrane region" description="Helical" evidence="1">
    <location>
        <begin position="155"/>
        <end position="173"/>
    </location>
</feature>
<evidence type="ECO:0000256" key="1">
    <source>
        <dbReference type="SAM" id="Phobius"/>
    </source>
</evidence>
<feature type="transmembrane region" description="Helical" evidence="1">
    <location>
        <begin position="34"/>
        <end position="56"/>
    </location>
</feature>
<dbReference type="Gene3D" id="1.20.144.10">
    <property type="entry name" value="Phosphatidic acid phosphatase type 2/haloperoxidase"/>
    <property type="match status" value="1"/>
</dbReference>